<sequence>MESKPPEDSCLECATAANWPVEAIVMPAQSLKFPDHYLTQSFNNFFISHHDDNHDPAAKQVYRTLKPGGTAIVSTWAAMAHGELIKESILKHEDLMFPPLWLCQYIGVEKMRRRTFILSGDSRRRISKSRPVMFISKRRIYDISCLLLGAFWGRELMNGIRRMKKLGQSG</sequence>
<dbReference type="Pfam" id="PF08241">
    <property type="entry name" value="Methyltransf_11"/>
    <property type="match status" value="1"/>
</dbReference>
<gene>
    <name evidence="2" type="ORF">BGAL_0340g00050</name>
</gene>
<dbReference type="InterPro" id="IPR013216">
    <property type="entry name" value="Methyltransf_11"/>
</dbReference>
<dbReference type="AlphaFoldDB" id="A0A4S8QU58"/>
<evidence type="ECO:0000313" key="2">
    <source>
        <dbReference type="EMBL" id="THV47035.1"/>
    </source>
</evidence>
<feature type="domain" description="Methyltransferase type 11" evidence="1">
    <location>
        <begin position="16"/>
        <end position="72"/>
    </location>
</feature>
<dbReference type="SUPFAM" id="SSF53335">
    <property type="entry name" value="S-adenosyl-L-methionine-dependent methyltransferases"/>
    <property type="match status" value="1"/>
</dbReference>
<comment type="caution">
    <text evidence="2">The sequence shown here is derived from an EMBL/GenBank/DDBJ whole genome shotgun (WGS) entry which is preliminary data.</text>
</comment>
<name>A0A4S8QU58_9HELO</name>
<reference evidence="2 3" key="1">
    <citation type="submission" date="2017-12" db="EMBL/GenBank/DDBJ databases">
        <title>Comparative genomics of Botrytis spp.</title>
        <authorList>
            <person name="Valero-Jimenez C.A."/>
            <person name="Tapia P."/>
            <person name="Veloso J."/>
            <person name="Silva-Moreno E."/>
            <person name="Staats M."/>
            <person name="Valdes J.H."/>
            <person name="Van Kan J.A.L."/>
        </authorList>
    </citation>
    <scope>NUCLEOTIDE SEQUENCE [LARGE SCALE GENOMIC DNA]</scope>
    <source>
        <strain evidence="2 3">MUCL435</strain>
    </source>
</reference>
<evidence type="ECO:0000259" key="1">
    <source>
        <dbReference type="Pfam" id="PF08241"/>
    </source>
</evidence>
<dbReference type="OrthoDB" id="2013972at2759"/>
<dbReference type="Gene3D" id="3.40.50.150">
    <property type="entry name" value="Vaccinia Virus protein VP39"/>
    <property type="match status" value="1"/>
</dbReference>
<organism evidence="2 3">
    <name type="scientific">Botrytis galanthina</name>
    <dbReference type="NCBI Taxonomy" id="278940"/>
    <lineage>
        <taxon>Eukaryota</taxon>
        <taxon>Fungi</taxon>
        <taxon>Dikarya</taxon>
        <taxon>Ascomycota</taxon>
        <taxon>Pezizomycotina</taxon>
        <taxon>Leotiomycetes</taxon>
        <taxon>Helotiales</taxon>
        <taxon>Sclerotiniaceae</taxon>
        <taxon>Botrytis</taxon>
    </lineage>
</organism>
<dbReference type="EMBL" id="PQXL01000340">
    <property type="protein sequence ID" value="THV47035.1"/>
    <property type="molecule type" value="Genomic_DNA"/>
</dbReference>
<protein>
    <recommendedName>
        <fullName evidence="1">Methyltransferase type 11 domain-containing protein</fullName>
    </recommendedName>
</protein>
<dbReference type="InterPro" id="IPR029063">
    <property type="entry name" value="SAM-dependent_MTases_sf"/>
</dbReference>
<dbReference type="Proteomes" id="UP000308671">
    <property type="component" value="Unassembled WGS sequence"/>
</dbReference>
<accession>A0A4S8QU58</accession>
<keyword evidence="3" id="KW-1185">Reference proteome</keyword>
<dbReference type="GO" id="GO:0008757">
    <property type="term" value="F:S-adenosylmethionine-dependent methyltransferase activity"/>
    <property type="evidence" value="ECO:0007669"/>
    <property type="project" value="InterPro"/>
</dbReference>
<proteinExistence type="predicted"/>
<evidence type="ECO:0000313" key="3">
    <source>
        <dbReference type="Proteomes" id="UP000308671"/>
    </source>
</evidence>